<keyword evidence="3 6" id="KW-1133">Transmembrane helix</keyword>
<evidence type="ECO:0000313" key="7">
    <source>
        <dbReference type="EMBL" id="RKP19527.1"/>
    </source>
</evidence>
<evidence type="ECO:0000256" key="2">
    <source>
        <dbReference type="ARBA" id="ARBA00022692"/>
    </source>
</evidence>
<feature type="compositionally biased region" description="Basic residues" evidence="5">
    <location>
        <begin position="298"/>
        <end position="307"/>
    </location>
</feature>
<dbReference type="Proteomes" id="UP000281549">
    <property type="component" value="Unassembled WGS sequence"/>
</dbReference>
<gene>
    <name evidence="7" type="ORF">ROZALSC1DRAFT_22218</name>
</gene>
<feature type="compositionally biased region" description="Basic and acidic residues" evidence="5">
    <location>
        <begin position="272"/>
        <end position="297"/>
    </location>
</feature>
<evidence type="ECO:0000256" key="4">
    <source>
        <dbReference type="ARBA" id="ARBA00023136"/>
    </source>
</evidence>
<keyword evidence="2 6" id="KW-0812">Transmembrane</keyword>
<comment type="subcellular location">
    <subcellularLocation>
        <location evidence="1">Membrane</location>
        <topology evidence="1">Single-pass membrane protein</topology>
    </subcellularLocation>
</comment>
<dbReference type="AlphaFoldDB" id="A0A4P9YIX8"/>
<evidence type="ECO:0000256" key="6">
    <source>
        <dbReference type="SAM" id="Phobius"/>
    </source>
</evidence>
<sequence length="316" mass="37014">MLFNSVDALAFTICAAYVALYFYGKRRNKSIVENWYRNSITLFENQFSKLSVDEKHGIVALGAKDFILQFSGRDFVSKCEIEIELKPRHDILKMIYGYMLHNLEDTVTISVTLPETIALPIIAAGPETVLKQCHRERYDLKGAAIADSVLMLGESHEAMNFIMDSNFKEFISNNESVYTLEYLIISDQPAGFTLDTDLSSVNRIEFKYKLKNENDYLAMNELLFYILDKIEQMKLSTETIQKIKKSRKEAAEVIYRKTRKERERIAQEKKIEKRRMEERRMQKLSPEEQRKFEEKMKKKEQKKNVKKGRLLLTVGR</sequence>
<dbReference type="PANTHER" id="PTHR12883">
    <property type="entry name" value="ADIPOCYTE-SPECIFIC PROTEIN 4-RELATED"/>
    <property type="match status" value="1"/>
</dbReference>
<dbReference type="Pfam" id="PF07946">
    <property type="entry name" value="CCDC47"/>
    <property type="match status" value="1"/>
</dbReference>
<feature type="transmembrane region" description="Helical" evidence="6">
    <location>
        <begin position="6"/>
        <end position="24"/>
    </location>
</feature>
<dbReference type="PANTHER" id="PTHR12883:SF0">
    <property type="entry name" value="PAT COMPLEX SUBUNIT CCDC47"/>
    <property type="match status" value="1"/>
</dbReference>
<dbReference type="GO" id="GO:0016020">
    <property type="term" value="C:membrane"/>
    <property type="evidence" value="ECO:0007669"/>
    <property type="project" value="UniProtKB-SubCell"/>
</dbReference>
<feature type="region of interest" description="Disordered" evidence="5">
    <location>
        <begin position="272"/>
        <end position="307"/>
    </location>
</feature>
<dbReference type="InterPro" id="IPR012879">
    <property type="entry name" value="CCDC47"/>
</dbReference>
<keyword evidence="4 6" id="KW-0472">Membrane</keyword>
<dbReference type="GO" id="GO:0005783">
    <property type="term" value="C:endoplasmic reticulum"/>
    <property type="evidence" value="ECO:0007669"/>
    <property type="project" value="InterPro"/>
</dbReference>
<dbReference type="EMBL" id="ML005208">
    <property type="protein sequence ID" value="RKP19527.1"/>
    <property type="molecule type" value="Genomic_DNA"/>
</dbReference>
<accession>A0A4P9YIX8</accession>
<protein>
    <submittedName>
        <fullName evidence="7">DUF1682-domain-containing protein</fullName>
    </submittedName>
</protein>
<dbReference type="GO" id="GO:0005509">
    <property type="term" value="F:calcium ion binding"/>
    <property type="evidence" value="ECO:0007669"/>
    <property type="project" value="InterPro"/>
</dbReference>
<proteinExistence type="predicted"/>
<evidence type="ECO:0000256" key="5">
    <source>
        <dbReference type="SAM" id="MobiDB-lite"/>
    </source>
</evidence>
<reference evidence="8" key="1">
    <citation type="journal article" date="2018" name="Nat. Microbiol.">
        <title>Leveraging single-cell genomics to expand the fungal tree of life.</title>
        <authorList>
            <person name="Ahrendt S.R."/>
            <person name="Quandt C.A."/>
            <person name="Ciobanu D."/>
            <person name="Clum A."/>
            <person name="Salamov A."/>
            <person name="Andreopoulos B."/>
            <person name="Cheng J.F."/>
            <person name="Woyke T."/>
            <person name="Pelin A."/>
            <person name="Henrissat B."/>
            <person name="Reynolds N.K."/>
            <person name="Benny G.L."/>
            <person name="Smith M.E."/>
            <person name="James T.Y."/>
            <person name="Grigoriev I.V."/>
        </authorList>
    </citation>
    <scope>NUCLEOTIDE SEQUENCE [LARGE SCALE GENOMIC DNA]</scope>
    <source>
        <strain evidence="8">CSF55</strain>
    </source>
</reference>
<name>A0A4P9YIX8_ROZAC</name>
<evidence type="ECO:0000313" key="8">
    <source>
        <dbReference type="Proteomes" id="UP000281549"/>
    </source>
</evidence>
<evidence type="ECO:0000256" key="1">
    <source>
        <dbReference type="ARBA" id="ARBA00004167"/>
    </source>
</evidence>
<evidence type="ECO:0000256" key="3">
    <source>
        <dbReference type="ARBA" id="ARBA00022989"/>
    </source>
</evidence>
<organism evidence="7 8">
    <name type="scientific">Rozella allomycis (strain CSF55)</name>
    <dbReference type="NCBI Taxonomy" id="988480"/>
    <lineage>
        <taxon>Eukaryota</taxon>
        <taxon>Fungi</taxon>
        <taxon>Fungi incertae sedis</taxon>
        <taxon>Cryptomycota</taxon>
        <taxon>Cryptomycota incertae sedis</taxon>
        <taxon>Rozella</taxon>
    </lineage>
</organism>
<dbReference type="GO" id="GO:0032469">
    <property type="term" value="P:endoplasmic reticulum calcium ion homeostasis"/>
    <property type="evidence" value="ECO:0007669"/>
    <property type="project" value="InterPro"/>
</dbReference>